<protein>
    <recommendedName>
        <fullName evidence="3">Hypervirulence associated protein TUDOR domain-containing protein</fullName>
    </recommendedName>
</protein>
<dbReference type="HOGENOM" id="CLU_199932_0_0_1"/>
<evidence type="ECO:0008006" key="3">
    <source>
        <dbReference type="Google" id="ProtNLM"/>
    </source>
</evidence>
<sequence>MNAFPAGTRVFFWTSNGDVEYAVVQSSSRLPDGTQILVLKLEGKDKTATLPAAGVTKVS</sequence>
<keyword evidence="2" id="KW-1185">Reference proteome</keyword>
<reference evidence="2" key="1">
    <citation type="journal article" date="2014" name="Proc. Natl. Acad. Sci. U.S.A.">
        <title>Extensive sampling of basidiomycete genomes demonstrates inadequacy of the white-rot/brown-rot paradigm for wood decay fungi.</title>
        <authorList>
            <person name="Riley R."/>
            <person name="Salamov A.A."/>
            <person name="Brown D.W."/>
            <person name="Nagy L.G."/>
            <person name="Floudas D."/>
            <person name="Held B.W."/>
            <person name="Levasseur A."/>
            <person name="Lombard V."/>
            <person name="Morin E."/>
            <person name="Otillar R."/>
            <person name="Lindquist E.A."/>
            <person name="Sun H."/>
            <person name="LaButti K.M."/>
            <person name="Schmutz J."/>
            <person name="Jabbour D."/>
            <person name="Luo H."/>
            <person name="Baker S.E."/>
            <person name="Pisabarro A.G."/>
            <person name="Walton J.D."/>
            <person name="Blanchette R.A."/>
            <person name="Henrissat B."/>
            <person name="Martin F."/>
            <person name="Cullen D."/>
            <person name="Hibbett D.S."/>
            <person name="Grigoriev I.V."/>
        </authorList>
    </citation>
    <scope>NUCLEOTIDE SEQUENCE [LARGE SCALE GENOMIC DNA]</scope>
    <source>
        <strain evidence="2">CBS 339.88</strain>
    </source>
</reference>
<dbReference type="AlphaFoldDB" id="A0A067TE61"/>
<evidence type="ECO:0000313" key="1">
    <source>
        <dbReference type="EMBL" id="KDR81475.1"/>
    </source>
</evidence>
<dbReference type="Proteomes" id="UP000027222">
    <property type="component" value="Unassembled WGS sequence"/>
</dbReference>
<name>A0A067TE61_GALM3</name>
<proteinExistence type="predicted"/>
<organism evidence="1 2">
    <name type="scientific">Galerina marginata (strain CBS 339.88)</name>
    <dbReference type="NCBI Taxonomy" id="685588"/>
    <lineage>
        <taxon>Eukaryota</taxon>
        <taxon>Fungi</taxon>
        <taxon>Dikarya</taxon>
        <taxon>Basidiomycota</taxon>
        <taxon>Agaricomycotina</taxon>
        <taxon>Agaricomycetes</taxon>
        <taxon>Agaricomycetidae</taxon>
        <taxon>Agaricales</taxon>
        <taxon>Agaricineae</taxon>
        <taxon>Strophariaceae</taxon>
        <taxon>Galerina</taxon>
    </lineage>
</organism>
<dbReference type="EMBL" id="KL142370">
    <property type="protein sequence ID" value="KDR81475.1"/>
    <property type="molecule type" value="Genomic_DNA"/>
</dbReference>
<dbReference type="OrthoDB" id="3237761at2759"/>
<gene>
    <name evidence="1" type="ORF">GALMADRAFT_134911</name>
</gene>
<accession>A0A067TE61</accession>
<evidence type="ECO:0000313" key="2">
    <source>
        <dbReference type="Proteomes" id="UP000027222"/>
    </source>
</evidence>